<gene>
    <name evidence="1" type="ORF">GALL_270500</name>
</gene>
<accession>A0A1J5R6J9</accession>
<name>A0A1J5R6J9_9ZZZZ</name>
<dbReference type="PANTHER" id="PTHR36302:SF1">
    <property type="entry name" value="COPPER CHAPERONE PCU(A)C"/>
    <property type="match status" value="1"/>
</dbReference>
<evidence type="ECO:0000313" key="1">
    <source>
        <dbReference type="EMBL" id="OIQ91026.1"/>
    </source>
</evidence>
<dbReference type="AlphaFoldDB" id="A0A1J5R6J9"/>
<organism evidence="1">
    <name type="scientific">mine drainage metagenome</name>
    <dbReference type="NCBI Taxonomy" id="410659"/>
    <lineage>
        <taxon>unclassified sequences</taxon>
        <taxon>metagenomes</taxon>
        <taxon>ecological metagenomes</taxon>
    </lineage>
</organism>
<dbReference type="InterPro" id="IPR007410">
    <property type="entry name" value="LpqE-like"/>
</dbReference>
<evidence type="ECO:0008006" key="2">
    <source>
        <dbReference type="Google" id="ProtNLM"/>
    </source>
</evidence>
<dbReference type="InterPro" id="IPR058248">
    <property type="entry name" value="Lxx211020-like"/>
</dbReference>
<dbReference type="SUPFAM" id="SSF110087">
    <property type="entry name" value="DR1885-like metal-binding protein"/>
    <property type="match status" value="1"/>
</dbReference>
<protein>
    <recommendedName>
        <fullName evidence="2">Copper chaperone PCu(A)C</fullName>
    </recommendedName>
</protein>
<reference evidence="1" key="1">
    <citation type="submission" date="2016-10" db="EMBL/GenBank/DDBJ databases">
        <title>Sequence of Gallionella enrichment culture.</title>
        <authorList>
            <person name="Poehlein A."/>
            <person name="Muehling M."/>
            <person name="Daniel R."/>
        </authorList>
    </citation>
    <scope>NUCLEOTIDE SEQUENCE</scope>
</reference>
<sequence>MTFPRFLALALGLSLSLAFSNAHAAATGAVSAPVETVKPWVRWMPANLPAAGYVTLVNPSKEDVVLAGVSSPDYAEVMLHESYTAADGSAGMRMVDRLTIPAGGRVALAPGGYHLMLMDARHRIEPGDTVVIDLAFADGRHVSVRFPVKPANTRS</sequence>
<dbReference type="EMBL" id="MLJW01000272">
    <property type="protein sequence ID" value="OIQ91026.1"/>
    <property type="molecule type" value="Genomic_DNA"/>
</dbReference>
<dbReference type="Gene3D" id="2.60.40.1890">
    <property type="entry name" value="PCu(A)C copper chaperone"/>
    <property type="match status" value="1"/>
</dbReference>
<proteinExistence type="predicted"/>
<dbReference type="Pfam" id="PF04314">
    <property type="entry name" value="PCuAC"/>
    <property type="match status" value="1"/>
</dbReference>
<comment type="caution">
    <text evidence="1">The sequence shown here is derived from an EMBL/GenBank/DDBJ whole genome shotgun (WGS) entry which is preliminary data.</text>
</comment>
<dbReference type="InterPro" id="IPR036182">
    <property type="entry name" value="PCuAC_sf"/>
</dbReference>
<dbReference type="PANTHER" id="PTHR36302">
    <property type="entry name" value="BLR7088 PROTEIN"/>
    <property type="match status" value="1"/>
</dbReference>